<feature type="region of interest" description="Disordered" evidence="10">
    <location>
        <begin position="392"/>
        <end position="433"/>
    </location>
</feature>
<gene>
    <name evidence="12" type="ORF">HU200_062046</name>
</gene>
<dbReference type="InterPro" id="IPR000232">
    <property type="entry name" value="HSF_DNA-bd"/>
</dbReference>
<dbReference type="GO" id="GO:0005634">
    <property type="term" value="C:nucleus"/>
    <property type="evidence" value="ECO:0007669"/>
    <property type="project" value="UniProtKB-SubCell"/>
</dbReference>
<keyword evidence="6" id="KW-0238">DNA-binding</keyword>
<protein>
    <recommendedName>
        <fullName evidence="11">HSF-type DNA-binding domain-containing protein</fullName>
    </recommendedName>
</protein>
<feature type="region of interest" description="Disordered" evidence="10">
    <location>
        <begin position="554"/>
        <end position="646"/>
    </location>
</feature>
<dbReference type="SMART" id="SM00415">
    <property type="entry name" value="HSF"/>
    <property type="match status" value="1"/>
</dbReference>
<feature type="compositionally biased region" description="Low complexity" evidence="10">
    <location>
        <begin position="212"/>
        <end position="221"/>
    </location>
</feature>
<comment type="subunit">
    <text evidence="2">Homotrimer.</text>
</comment>
<dbReference type="Pfam" id="PF00447">
    <property type="entry name" value="HSF_DNA-bind"/>
    <property type="match status" value="1"/>
</dbReference>
<dbReference type="PANTHER" id="PTHR10015">
    <property type="entry name" value="HEAT SHOCK TRANSCRIPTION FACTOR"/>
    <property type="match status" value="1"/>
</dbReference>
<sequence length="646" mass="68291">MAGEQRYDWLARVSDHYPACSCLMPATLDHPHPELTTCERAPPPPRENVPGLKDSARVWPQHPSLASLPFPTTTTPSSILLSPAAAPRCAAIHLHRRARIRRASTRRARPASLLAFRSSPPLPGRPRLISASSPRPPASFSPSRLLRSLSLSLSLSPSPQPGNFQKPPPFFLSLPTGATEPTGQICTGSGGGGAMASAEAAGSGEPQPTDGAPAPASAAAAQRSVPTPFLTKTYQLVEDPAVDDVISWNSDGSAFVVWRPAEFARDLLPKYFKHNNFSSFVRQLNTYVRVSSINHLSNRFFPFDYPQSRVTMPIDSFDGGVLQGFRKIVPDRWEFANDCFRRGEKRLLCDIHRRKVTPAAAAVPTGTVTVAAVAPAAGIPMALPVGSPVYSGDDHALSSSSSPEPPALQPQAPSGSGSGGAAASGDTGEENDRLRRENARLTRELGQMKKLCNNILLLMSKYAATQQLDAAAQQVEAATRAAAAGNCSGESSAAAAPPPLPSVLELLPSCRGVLDTLPAAAEAAAGAEHGDEDFDDDAKAGARLFGVSIGRKRVRDDSCSGDAGGVEDPVSRRAVPEVKAEPVDATPPDHHDHEHVDEEEDHHHAATEQQAWPIYRPTPVYHPLCNGGGSGGGSAGSDHDGSNSSR</sequence>
<comment type="similarity">
    <text evidence="9">Belongs to the HSF family.</text>
</comment>
<keyword evidence="4" id="KW-0805">Transcription regulation</keyword>
<accession>A0A835E094</accession>
<dbReference type="Proteomes" id="UP000636709">
    <property type="component" value="Unassembled WGS sequence"/>
</dbReference>
<proteinExistence type="inferred from homology"/>
<keyword evidence="8" id="KW-0539">Nucleus</keyword>
<dbReference type="Gene3D" id="1.10.10.10">
    <property type="entry name" value="Winged helix-like DNA-binding domain superfamily/Winged helix DNA-binding domain"/>
    <property type="match status" value="1"/>
</dbReference>
<feature type="domain" description="HSF-type DNA-binding" evidence="11">
    <location>
        <begin position="225"/>
        <end position="354"/>
    </location>
</feature>
<keyword evidence="3" id="KW-0597">Phosphoprotein</keyword>
<evidence type="ECO:0000256" key="10">
    <source>
        <dbReference type="SAM" id="MobiDB-lite"/>
    </source>
</evidence>
<keyword evidence="13" id="KW-1185">Reference proteome</keyword>
<evidence type="ECO:0000256" key="4">
    <source>
        <dbReference type="ARBA" id="ARBA00023015"/>
    </source>
</evidence>
<comment type="subcellular location">
    <subcellularLocation>
        <location evidence="1">Nucleus</location>
    </subcellularLocation>
</comment>
<evidence type="ECO:0000256" key="6">
    <source>
        <dbReference type="ARBA" id="ARBA00023125"/>
    </source>
</evidence>
<feature type="compositionally biased region" description="Low complexity" evidence="10">
    <location>
        <begin position="195"/>
        <end position="205"/>
    </location>
</feature>
<evidence type="ECO:0000256" key="2">
    <source>
        <dbReference type="ARBA" id="ARBA00011233"/>
    </source>
</evidence>
<evidence type="ECO:0000259" key="11">
    <source>
        <dbReference type="SMART" id="SM00415"/>
    </source>
</evidence>
<keyword evidence="5" id="KW-0346">Stress response</keyword>
<feature type="compositionally biased region" description="Gly residues" evidence="10">
    <location>
        <begin position="626"/>
        <end position="635"/>
    </location>
</feature>
<dbReference type="GO" id="GO:0003700">
    <property type="term" value="F:DNA-binding transcription factor activity"/>
    <property type="evidence" value="ECO:0007669"/>
    <property type="project" value="InterPro"/>
</dbReference>
<feature type="compositionally biased region" description="Basic and acidic residues" evidence="10">
    <location>
        <begin position="637"/>
        <end position="646"/>
    </location>
</feature>
<dbReference type="SUPFAM" id="SSF46785">
    <property type="entry name" value="Winged helix' DNA-binding domain"/>
    <property type="match status" value="1"/>
</dbReference>
<feature type="compositionally biased region" description="Low complexity" evidence="10">
    <location>
        <begin position="110"/>
        <end position="133"/>
    </location>
</feature>
<evidence type="ECO:0000256" key="9">
    <source>
        <dbReference type="RuleBase" id="RU004020"/>
    </source>
</evidence>
<dbReference type="AlphaFoldDB" id="A0A835E094"/>
<reference evidence="12" key="1">
    <citation type="submission" date="2020-07" db="EMBL/GenBank/DDBJ databases">
        <title>Genome sequence and genetic diversity analysis of an under-domesticated orphan crop, white fonio (Digitaria exilis).</title>
        <authorList>
            <person name="Bennetzen J.L."/>
            <person name="Chen S."/>
            <person name="Ma X."/>
            <person name="Wang X."/>
            <person name="Yssel A.E.J."/>
            <person name="Chaluvadi S.R."/>
            <person name="Johnson M."/>
            <person name="Gangashetty P."/>
            <person name="Hamidou F."/>
            <person name="Sanogo M.D."/>
            <person name="Zwaenepoel A."/>
            <person name="Wallace J."/>
            <person name="Van De Peer Y."/>
            <person name="Van Deynze A."/>
        </authorList>
    </citation>
    <scope>NUCLEOTIDE SEQUENCE</scope>
    <source>
        <tissue evidence="12">Leaves</tissue>
    </source>
</reference>
<dbReference type="PANTHER" id="PTHR10015:SF431">
    <property type="entry name" value="HSF-TYPE DNA-BINDING DOMAIN-CONTAINING PROTEIN"/>
    <property type="match status" value="1"/>
</dbReference>
<comment type="caution">
    <text evidence="12">The sequence shown here is derived from an EMBL/GenBank/DDBJ whole genome shotgun (WGS) entry which is preliminary data.</text>
</comment>
<dbReference type="GO" id="GO:0000978">
    <property type="term" value="F:RNA polymerase II cis-regulatory region sequence-specific DNA binding"/>
    <property type="evidence" value="ECO:0007669"/>
    <property type="project" value="TreeGrafter"/>
</dbReference>
<evidence type="ECO:0000256" key="5">
    <source>
        <dbReference type="ARBA" id="ARBA00023016"/>
    </source>
</evidence>
<dbReference type="EMBL" id="JACEFO010002617">
    <property type="protein sequence ID" value="KAF8653909.1"/>
    <property type="molecule type" value="Genomic_DNA"/>
</dbReference>
<dbReference type="OrthoDB" id="60033at2759"/>
<evidence type="ECO:0000256" key="7">
    <source>
        <dbReference type="ARBA" id="ARBA00023163"/>
    </source>
</evidence>
<dbReference type="InterPro" id="IPR036388">
    <property type="entry name" value="WH-like_DNA-bd_sf"/>
</dbReference>
<feature type="region of interest" description="Disordered" evidence="10">
    <location>
        <begin position="189"/>
        <end position="221"/>
    </location>
</feature>
<evidence type="ECO:0000313" key="12">
    <source>
        <dbReference type="EMBL" id="KAF8653909.1"/>
    </source>
</evidence>
<dbReference type="InterPro" id="IPR036390">
    <property type="entry name" value="WH_DNA-bd_sf"/>
</dbReference>
<keyword evidence="7" id="KW-0804">Transcription</keyword>
<dbReference type="FunFam" id="1.10.10.10:FF:000037">
    <property type="entry name" value="Heat stress transcription factor B-4"/>
    <property type="match status" value="1"/>
</dbReference>
<dbReference type="PRINTS" id="PR00056">
    <property type="entry name" value="HSFDOMAIN"/>
</dbReference>
<dbReference type="GO" id="GO:0006357">
    <property type="term" value="P:regulation of transcription by RNA polymerase II"/>
    <property type="evidence" value="ECO:0007669"/>
    <property type="project" value="TreeGrafter"/>
</dbReference>
<evidence type="ECO:0000313" key="13">
    <source>
        <dbReference type="Proteomes" id="UP000636709"/>
    </source>
</evidence>
<evidence type="ECO:0000256" key="3">
    <source>
        <dbReference type="ARBA" id="ARBA00022553"/>
    </source>
</evidence>
<evidence type="ECO:0000256" key="8">
    <source>
        <dbReference type="ARBA" id="ARBA00023242"/>
    </source>
</evidence>
<evidence type="ECO:0000256" key="1">
    <source>
        <dbReference type="ARBA" id="ARBA00004123"/>
    </source>
</evidence>
<organism evidence="12 13">
    <name type="scientific">Digitaria exilis</name>
    <dbReference type="NCBI Taxonomy" id="1010633"/>
    <lineage>
        <taxon>Eukaryota</taxon>
        <taxon>Viridiplantae</taxon>
        <taxon>Streptophyta</taxon>
        <taxon>Embryophyta</taxon>
        <taxon>Tracheophyta</taxon>
        <taxon>Spermatophyta</taxon>
        <taxon>Magnoliopsida</taxon>
        <taxon>Liliopsida</taxon>
        <taxon>Poales</taxon>
        <taxon>Poaceae</taxon>
        <taxon>PACMAD clade</taxon>
        <taxon>Panicoideae</taxon>
        <taxon>Panicodae</taxon>
        <taxon>Paniceae</taxon>
        <taxon>Anthephorinae</taxon>
        <taxon>Digitaria</taxon>
    </lineage>
</organism>
<feature type="compositionally biased region" description="Basic and acidic residues" evidence="10">
    <location>
        <begin position="569"/>
        <end position="606"/>
    </location>
</feature>
<name>A0A835E094_9POAL</name>
<feature type="region of interest" description="Disordered" evidence="10">
    <location>
        <begin position="101"/>
        <end position="142"/>
    </location>
</feature>